<dbReference type="CDD" id="cd05247">
    <property type="entry name" value="UDP_G4E_1_SDR_e"/>
    <property type="match status" value="1"/>
</dbReference>
<evidence type="ECO:0000256" key="8">
    <source>
        <dbReference type="RuleBase" id="RU366046"/>
    </source>
</evidence>
<dbReference type="InterPro" id="IPR016040">
    <property type="entry name" value="NAD(P)-bd_dom"/>
</dbReference>
<dbReference type="Proteomes" id="UP000002592">
    <property type="component" value="Chromosome"/>
</dbReference>
<proteinExistence type="inferred from homology"/>
<dbReference type="KEGG" id="pme:NATL1_08531"/>
<evidence type="ECO:0000259" key="9">
    <source>
        <dbReference type="Pfam" id="PF16363"/>
    </source>
</evidence>
<evidence type="ECO:0000256" key="2">
    <source>
        <dbReference type="ARBA" id="ARBA00001911"/>
    </source>
</evidence>
<evidence type="ECO:0000256" key="1">
    <source>
        <dbReference type="ARBA" id="ARBA00000083"/>
    </source>
</evidence>
<dbReference type="Gene3D" id="3.90.25.10">
    <property type="entry name" value="UDP-galactose 4-epimerase, domain 1"/>
    <property type="match status" value="1"/>
</dbReference>
<name>A2C1Q1_PROM1</name>
<comment type="cofactor">
    <cofactor evidence="2 8">
        <name>NAD(+)</name>
        <dbReference type="ChEBI" id="CHEBI:57540"/>
    </cofactor>
</comment>
<protein>
    <recommendedName>
        <fullName evidence="5 8">UDP-glucose 4-epimerase</fullName>
        <ecNumber evidence="4 8">5.1.3.2</ecNumber>
    </recommendedName>
</protein>
<keyword evidence="7 8" id="KW-0413">Isomerase</keyword>
<dbReference type="eggNOG" id="COG1087">
    <property type="taxonomic scope" value="Bacteria"/>
</dbReference>
<evidence type="ECO:0000256" key="3">
    <source>
        <dbReference type="ARBA" id="ARBA00007637"/>
    </source>
</evidence>
<dbReference type="GO" id="GO:0005829">
    <property type="term" value="C:cytosol"/>
    <property type="evidence" value="ECO:0007669"/>
    <property type="project" value="TreeGrafter"/>
</dbReference>
<dbReference type="Pfam" id="PF16363">
    <property type="entry name" value="GDP_Man_Dehyd"/>
    <property type="match status" value="1"/>
</dbReference>
<dbReference type="PANTHER" id="PTHR43725:SF47">
    <property type="entry name" value="UDP-GLUCOSE 4-EPIMERASE"/>
    <property type="match status" value="1"/>
</dbReference>
<keyword evidence="8" id="KW-0119">Carbohydrate metabolism</keyword>
<evidence type="ECO:0000256" key="4">
    <source>
        <dbReference type="ARBA" id="ARBA00013189"/>
    </source>
</evidence>
<sequence length="348" mass="39036">MRVLLTGGAGFIGSHIALLLLERGYDVLILDSFANSSSNVIERIENFLDNKALKYKLRVINGDIRDKQILESIFSKCVKENKPIEVVIHLAGVKSVCESLTNPLYYWDVNVSGTLNLLLTMKDYQCYSLVFSSSATIYGLSDYVPILEEQKISPITPYGQTKVAVENLFYDLYKSNVNLWKICSLRYFNPVGAHPSGLIGEDPRGIPNNLFPFITQVAIGRQKILNIYGDDWETKDGSGIRDYVHIIDLAEGHLASIDYLNTSESCLEFINLGSGKGYSVFQIIRQFELSTGCSIPFSIESRRDGDVAVSYADISKAKRLLSWTPKRSLEQICLDGWNWQIKNPNGYG</sequence>
<dbReference type="NCBIfam" id="TIGR01179">
    <property type="entry name" value="galE"/>
    <property type="match status" value="1"/>
</dbReference>
<evidence type="ECO:0000313" key="11">
    <source>
        <dbReference type="Proteomes" id="UP000002592"/>
    </source>
</evidence>
<evidence type="ECO:0000256" key="6">
    <source>
        <dbReference type="ARBA" id="ARBA00023027"/>
    </source>
</evidence>
<dbReference type="AlphaFoldDB" id="A2C1Q1"/>
<dbReference type="GO" id="GO:0003978">
    <property type="term" value="F:UDP-glucose 4-epimerase activity"/>
    <property type="evidence" value="ECO:0007669"/>
    <property type="project" value="UniProtKB-UniRule"/>
</dbReference>
<dbReference type="InterPro" id="IPR036291">
    <property type="entry name" value="NAD(P)-bd_dom_sf"/>
</dbReference>
<dbReference type="InterPro" id="IPR005886">
    <property type="entry name" value="UDP_G4E"/>
</dbReference>
<dbReference type="HOGENOM" id="CLU_007383_1_10_3"/>
<dbReference type="UniPathway" id="UPA00214"/>
<evidence type="ECO:0000256" key="5">
    <source>
        <dbReference type="ARBA" id="ARBA00018569"/>
    </source>
</evidence>
<dbReference type="EMBL" id="CP000553">
    <property type="protein sequence ID" value="ABM75411.1"/>
    <property type="molecule type" value="Genomic_DNA"/>
</dbReference>
<gene>
    <name evidence="10" type="primary">galE</name>
    <name evidence="10" type="ordered locus">NATL1_08531</name>
</gene>
<dbReference type="EC" id="5.1.3.2" evidence="4 8"/>
<reference evidence="11" key="1">
    <citation type="journal article" date="2007" name="PLoS Genet.">
        <title>Patterns and implications of gene gain and loss in the evolution of Prochlorococcus.</title>
        <authorList>
            <person name="Kettler G.C."/>
            <person name="Martiny A.C."/>
            <person name="Huang K."/>
            <person name="Zucker J."/>
            <person name="Coleman M.L."/>
            <person name="Rodrigue S."/>
            <person name="Chen F."/>
            <person name="Lapidus A."/>
            <person name="Ferriera S."/>
            <person name="Johnson J."/>
            <person name="Steglich C."/>
            <person name="Church G.M."/>
            <person name="Richardson P."/>
            <person name="Chisholm S.W."/>
        </authorList>
    </citation>
    <scope>NUCLEOTIDE SEQUENCE [LARGE SCALE GENOMIC DNA]</scope>
    <source>
        <strain evidence="11">NATL1A</strain>
    </source>
</reference>
<feature type="domain" description="NAD(P)-binding" evidence="9">
    <location>
        <begin position="4"/>
        <end position="333"/>
    </location>
</feature>
<evidence type="ECO:0000313" key="10">
    <source>
        <dbReference type="EMBL" id="ABM75411.1"/>
    </source>
</evidence>
<dbReference type="PANTHER" id="PTHR43725">
    <property type="entry name" value="UDP-GLUCOSE 4-EPIMERASE"/>
    <property type="match status" value="1"/>
</dbReference>
<dbReference type="GO" id="GO:0006012">
    <property type="term" value="P:galactose metabolic process"/>
    <property type="evidence" value="ECO:0007669"/>
    <property type="project" value="UniProtKB-UniPathway"/>
</dbReference>
<comment type="pathway">
    <text evidence="8">Carbohydrate metabolism; galactose metabolism.</text>
</comment>
<accession>A2C1Q1</accession>
<comment type="subunit">
    <text evidence="8">Homodimer.</text>
</comment>
<dbReference type="Gene3D" id="3.40.50.720">
    <property type="entry name" value="NAD(P)-binding Rossmann-like Domain"/>
    <property type="match status" value="1"/>
</dbReference>
<organism evidence="10 11">
    <name type="scientific">Prochlorococcus marinus (strain NATL1A)</name>
    <dbReference type="NCBI Taxonomy" id="167555"/>
    <lineage>
        <taxon>Bacteria</taxon>
        <taxon>Bacillati</taxon>
        <taxon>Cyanobacteriota</taxon>
        <taxon>Cyanophyceae</taxon>
        <taxon>Synechococcales</taxon>
        <taxon>Prochlorococcaceae</taxon>
        <taxon>Prochlorococcus</taxon>
    </lineage>
</organism>
<keyword evidence="6 8" id="KW-0520">NAD</keyword>
<dbReference type="RefSeq" id="WP_011823556.1">
    <property type="nucleotide sequence ID" value="NC_008819.1"/>
</dbReference>
<comment type="catalytic activity">
    <reaction evidence="1 8">
        <text>UDP-alpha-D-glucose = UDP-alpha-D-galactose</text>
        <dbReference type="Rhea" id="RHEA:22168"/>
        <dbReference type="ChEBI" id="CHEBI:58885"/>
        <dbReference type="ChEBI" id="CHEBI:66914"/>
        <dbReference type="EC" id="5.1.3.2"/>
    </reaction>
</comment>
<evidence type="ECO:0000256" key="7">
    <source>
        <dbReference type="ARBA" id="ARBA00023235"/>
    </source>
</evidence>
<comment type="similarity">
    <text evidence="3 8">Belongs to the NAD(P)-dependent epimerase/dehydratase family.</text>
</comment>
<dbReference type="SUPFAM" id="SSF51735">
    <property type="entry name" value="NAD(P)-binding Rossmann-fold domains"/>
    <property type="match status" value="1"/>
</dbReference>